<dbReference type="AlphaFoldDB" id="A0A0F8ZCB7"/>
<organism evidence="2">
    <name type="scientific">marine sediment metagenome</name>
    <dbReference type="NCBI Taxonomy" id="412755"/>
    <lineage>
        <taxon>unclassified sequences</taxon>
        <taxon>metagenomes</taxon>
        <taxon>ecological metagenomes</taxon>
    </lineage>
</organism>
<evidence type="ECO:0000313" key="2">
    <source>
        <dbReference type="EMBL" id="KKK91422.1"/>
    </source>
</evidence>
<feature type="compositionally biased region" description="Polar residues" evidence="1">
    <location>
        <begin position="1"/>
        <end position="17"/>
    </location>
</feature>
<evidence type="ECO:0000256" key="1">
    <source>
        <dbReference type="SAM" id="MobiDB-lite"/>
    </source>
</evidence>
<reference evidence="2" key="1">
    <citation type="journal article" date="2015" name="Nature">
        <title>Complex archaea that bridge the gap between prokaryotes and eukaryotes.</title>
        <authorList>
            <person name="Spang A."/>
            <person name="Saw J.H."/>
            <person name="Jorgensen S.L."/>
            <person name="Zaremba-Niedzwiedzka K."/>
            <person name="Martijn J."/>
            <person name="Lind A.E."/>
            <person name="van Eijk R."/>
            <person name="Schleper C."/>
            <person name="Guy L."/>
            <person name="Ettema T.J."/>
        </authorList>
    </citation>
    <scope>NUCLEOTIDE SEQUENCE</scope>
</reference>
<comment type="caution">
    <text evidence="2">The sequence shown here is derived from an EMBL/GenBank/DDBJ whole genome shotgun (WGS) entry which is preliminary data.</text>
</comment>
<feature type="non-terminal residue" evidence="2">
    <location>
        <position position="1"/>
    </location>
</feature>
<feature type="region of interest" description="Disordered" evidence="1">
    <location>
        <begin position="1"/>
        <end position="20"/>
    </location>
</feature>
<name>A0A0F8ZCB7_9ZZZZ</name>
<accession>A0A0F8ZCB7</accession>
<gene>
    <name evidence="2" type="ORF">LCGC14_2713130</name>
</gene>
<proteinExistence type="predicted"/>
<feature type="non-terminal residue" evidence="2">
    <location>
        <position position="432"/>
    </location>
</feature>
<protein>
    <submittedName>
        <fullName evidence="2">Uncharacterized protein</fullName>
    </submittedName>
</protein>
<sequence>SNVASQYKQGTDPTPGQDTVDFQGVITKVGEQFKEFEFGLPDPAGLLAAQREVDSWFTNYARRLQIYEDSLITSPQVELTDWGTPMEWDYLNPLGLGPWGEPLPTGATGWTPKGEPDWGGGLLAGLKRIFYDATRDWKEPARNVGEIPTFDKESSDAMVTRGQEQLNNGEFGKALGTMATVHFKNLRDFITVNWNKLENVGKSPNVIGTLARSTGLIVGALGVAFEEMAIAVKREIGPASLASEEVIRRNWERNGVQAQKWLDVAKQWSVVGAVATMFMSERVRRTEGYERILEGHKDVGWMAYTAWREPATYEEFRRRVAAGEDPRMVAIALENVGAETVGMIIADPLNLIEGLPKAIRILTKGADAFKTLDIADDINDAYRAIAGAETAAKASESMTRAVGLIQDTFRAADLGRIEYAAKRGVLTYTALG</sequence>
<dbReference type="EMBL" id="LAZR01048656">
    <property type="protein sequence ID" value="KKK91422.1"/>
    <property type="molecule type" value="Genomic_DNA"/>
</dbReference>